<evidence type="ECO:0000256" key="8">
    <source>
        <dbReference type="ARBA" id="ARBA00023136"/>
    </source>
</evidence>
<evidence type="ECO:0000256" key="5">
    <source>
        <dbReference type="ARBA" id="ARBA00022989"/>
    </source>
</evidence>
<evidence type="ECO:0000256" key="4">
    <source>
        <dbReference type="ARBA" id="ARBA00022824"/>
    </source>
</evidence>
<evidence type="ECO:0000256" key="11">
    <source>
        <dbReference type="SAM" id="MobiDB-lite"/>
    </source>
</evidence>
<keyword evidence="14" id="KW-1185">Reference proteome</keyword>
<gene>
    <name evidence="13" type="ORF">HPULCUR_007549</name>
</gene>
<dbReference type="Proteomes" id="UP001476247">
    <property type="component" value="Unassembled WGS sequence"/>
</dbReference>
<dbReference type="InterPro" id="IPR011598">
    <property type="entry name" value="bHLH_dom"/>
</dbReference>
<evidence type="ECO:0000313" key="13">
    <source>
        <dbReference type="EMBL" id="GAA5802089.1"/>
    </source>
</evidence>
<dbReference type="Gene3D" id="4.10.280.10">
    <property type="entry name" value="Helix-loop-helix DNA-binding domain"/>
    <property type="match status" value="1"/>
</dbReference>
<dbReference type="SMART" id="SM00353">
    <property type="entry name" value="HLH"/>
    <property type="match status" value="1"/>
</dbReference>
<feature type="compositionally biased region" description="Low complexity" evidence="11">
    <location>
        <begin position="138"/>
        <end position="152"/>
    </location>
</feature>
<feature type="domain" description="BHLH" evidence="12">
    <location>
        <begin position="233"/>
        <end position="292"/>
    </location>
</feature>
<keyword evidence="10" id="KW-0539">Nucleus</keyword>
<comment type="subcellular location">
    <subcellularLocation>
        <location evidence="2">Endoplasmic reticulum membrane</location>
        <topology evidence="2">Multi-pass membrane protein</topology>
    </subcellularLocation>
    <subcellularLocation>
        <location evidence="1">Nucleus</location>
    </subcellularLocation>
</comment>
<evidence type="ECO:0000256" key="9">
    <source>
        <dbReference type="ARBA" id="ARBA00023163"/>
    </source>
</evidence>
<evidence type="ECO:0000256" key="2">
    <source>
        <dbReference type="ARBA" id="ARBA00004477"/>
    </source>
</evidence>
<evidence type="ECO:0000259" key="12">
    <source>
        <dbReference type="PROSITE" id="PS50888"/>
    </source>
</evidence>
<keyword evidence="7" id="KW-0238">DNA-binding</keyword>
<dbReference type="PANTHER" id="PTHR46062">
    <property type="entry name" value="STEROL REGULATORY ELEMENT-BINDING PROTEIN"/>
    <property type="match status" value="1"/>
</dbReference>
<dbReference type="EMBL" id="BAABUJ010000021">
    <property type="protein sequence ID" value="GAA5802089.1"/>
    <property type="molecule type" value="Genomic_DNA"/>
</dbReference>
<protein>
    <recommendedName>
        <fullName evidence="12">BHLH domain-containing protein</fullName>
    </recommendedName>
</protein>
<feature type="region of interest" description="Disordered" evidence="11">
    <location>
        <begin position="121"/>
        <end position="154"/>
    </location>
</feature>
<comment type="caution">
    <text evidence="13">The sequence shown here is derived from an EMBL/GenBank/DDBJ whole genome shotgun (WGS) entry which is preliminary data.</text>
</comment>
<evidence type="ECO:0000313" key="14">
    <source>
        <dbReference type="Proteomes" id="UP001476247"/>
    </source>
</evidence>
<feature type="compositionally biased region" description="Polar residues" evidence="11">
    <location>
        <begin position="121"/>
        <end position="131"/>
    </location>
</feature>
<keyword evidence="5" id="KW-1133">Transmembrane helix</keyword>
<proteinExistence type="predicted"/>
<evidence type="ECO:0000256" key="6">
    <source>
        <dbReference type="ARBA" id="ARBA00023015"/>
    </source>
</evidence>
<sequence>MSQQQTSQPLRLRNPTNYHLMASGQQPYHPLTDIEAQHISQHQQQQFGIHNRSPPTDQVEFNDSFSQNIMANMSATSPLHEYQDDQDFNNQTIYDHKSSFSSTSNGLNTIPMDIHRRSSTATDTTLQSLQGRNHHPNQQHQHQQQQQQQQQQEASLYGNQPVFIPGSSLDSTQSLAMSAPANIGYEYGYPANNVPLDNGSTGSANNSTNMARSFEDDYTVQMNMQLMMEKRRRRRESHNAVERRRRDNINDRIQELCTLLPEAVLENTNIGPNNKPNKGAILKKSVDHIRQLQQEVHSYHQRVEDLEKTLLMYRQEKS</sequence>
<keyword evidence="9" id="KW-0804">Transcription</keyword>
<evidence type="ECO:0000256" key="3">
    <source>
        <dbReference type="ARBA" id="ARBA00022692"/>
    </source>
</evidence>
<keyword evidence="8" id="KW-0472">Membrane</keyword>
<keyword evidence="4" id="KW-0256">Endoplasmic reticulum</keyword>
<accession>A0ABP9Y521</accession>
<dbReference type="PANTHER" id="PTHR46062:SF1">
    <property type="entry name" value="LP12374P"/>
    <property type="match status" value="1"/>
</dbReference>
<organism evidence="13 14">
    <name type="scientific">Helicostylum pulchrum</name>
    <dbReference type="NCBI Taxonomy" id="562976"/>
    <lineage>
        <taxon>Eukaryota</taxon>
        <taxon>Fungi</taxon>
        <taxon>Fungi incertae sedis</taxon>
        <taxon>Mucoromycota</taxon>
        <taxon>Mucoromycotina</taxon>
        <taxon>Mucoromycetes</taxon>
        <taxon>Mucorales</taxon>
        <taxon>Mucorineae</taxon>
        <taxon>Mucoraceae</taxon>
        <taxon>Helicostylum</taxon>
    </lineage>
</organism>
<evidence type="ECO:0000256" key="10">
    <source>
        <dbReference type="ARBA" id="ARBA00023242"/>
    </source>
</evidence>
<evidence type="ECO:0000256" key="7">
    <source>
        <dbReference type="ARBA" id="ARBA00023125"/>
    </source>
</evidence>
<dbReference type="SUPFAM" id="SSF47459">
    <property type="entry name" value="HLH, helix-loop-helix DNA-binding domain"/>
    <property type="match status" value="1"/>
</dbReference>
<dbReference type="InterPro" id="IPR036638">
    <property type="entry name" value="HLH_DNA-bd_sf"/>
</dbReference>
<evidence type="ECO:0000256" key="1">
    <source>
        <dbReference type="ARBA" id="ARBA00004123"/>
    </source>
</evidence>
<dbReference type="Pfam" id="PF00010">
    <property type="entry name" value="HLH"/>
    <property type="match status" value="1"/>
</dbReference>
<dbReference type="PROSITE" id="PS50888">
    <property type="entry name" value="BHLH"/>
    <property type="match status" value="1"/>
</dbReference>
<keyword evidence="6" id="KW-0805">Transcription regulation</keyword>
<name>A0ABP9Y521_9FUNG</name>
<keyword evidence="3" id="KW-0812">Transmembrane</keyword>
<reference evidence="13 14" key="1">
    <citation type="submission" date="2024-04" db="EMBL/GenBank/DDBJ databases">
        <title>genome sequences of Mucor flavus KT1a and Helicostylum pulchrum KT1b strains isolation_sourced from the surface of a dry-aged beef.</title>
        <authorList>
            <person name="Toyotome T."/>
            <person name="Hosono M."/>
            <person name="Torimaru M."/>
            <person name="Fukuda K."/>
            <person name="Mikami N."/>
        </authorList>
    </citation>
    <scope>NUCLEOTIDE SEQUENCE [LARGE SCALE GENOMIC DNA]</scope>
    <source>
        <strain evidence="13 14">KT1b</strain>
    </source>
</reference>